<feature type="transmembrane region" description="Helical" evidence="1">
    <location>
        <begin position="218"/>
        <end position="236"/>
    </location>
</feature>
<sequence length="241" mass="25394">MFDYAALVLAALPVFVGAFVAGPMIARELETGTFKVSWTQSVPPARWLAAKLAVPAVPLLAGVAVLTAVLAWARSYADTPYPAQWYAPTLFGASGITPLAHTLVALSVGALVGLLVRRTVAATGVAALSTGAVIVALAAVRPGLWPLRTVTSESGGIPDDSWILEYGRITDTGERLSIDICGQPVSEHPACLAGKTVVGEYFDHHPASHFWPLQLVETGILLVLAALALTLAFRVLRRRHG</sequence>
<evidence type="ECO:0000313" key="2">
    <source>
        <dbReference type="EMBL" id="MBV7670056.1"/>
    </source>
</evidence>
<keyword evidence="3" id="KW-1185">Reference proteome</keyword>
<keyword evidence="1" id="KW-0472">Membrane</keyword>
<proteinExistence type="predicted"/>
<evidence type="ECO:0000313" key="3">
    <source>
        <dbReference type="Proteomes" id="UP000735541"/>
    </source>
</evidence>
<comment type="caution">
    <text evidence="2">The sequence shown here is derived from an EMBL/GenBank/DDBJ whole genome shotgun (WGS) entry which is preliminary data.</text>
</comment>
<gene>
    <name evidence="2" type="ORF">STHAL_11320</name>
</gene>
<reference evidence="2 3" key="1">
    <citation type="submission" date="2021-07" db="EMBL/GenBank/DDBJ databases">
        <title>Sequencing Streptomyces halstedii LGO-A4 genome an citrus endophytic actinomycete.</title>
        <authorList>
            <person name="Samborskyy M."/>
            <person name="Scott N."/>
            <person name="Deglau R."/>
            <person name="Dickens S."/>
            <person name="Oliveira L.G."/>
        </authorList>
    </citation>
    <scope>NUCLEOTIDE SEQUENCE [LARGE SCALE GENOMIC DNA]</scope>
    <source>
        <strain evidence="2 3">LGO-A4</strain>
    </source>
</reference>
<feature type="transmembrane region" description="Helical" evidence="1">
    <location>
        <begin position="119"/>
        <end position="140"/>
    </location>
</feature>
<accession>A0ABS6TPK5</accession>
<keyword evidence="1" id="KW-1133">Transmembrane helix</keyword>
<keyword evidence="1" id="KW-0812">Transmembrane</keyword>
<evidence type="ECO:0000256" key="1">
    <source>
        <dbReference type="SAM" id="Phobius"/>
    </source>
</evidence>
<feature type="transmembrane region" description="Helical" evidence="1">
    <location>
        <begin position="85"/>
        <end position="112"/>
    </location>
</feature>
<dbReference type="Proteomes" id="UP000735541">
    <property type="component" value="Unassembled WGS sequence"/>
</dbReference>
<feature type="transmembrane region" description="Helical" evidence="1">
    <location>
        <begin position="47"/>
        <end position="73"/>
    </location>
</feature>
<name>A0ABS6TPK5_STRHA</name>
<feature type="transmembrane region" description="Helical" evidence="1">
    <location>
        <begin position="6"/>
        <end position="26"/>
    </location>
</feature>
<dbReference type="EMBL" id="JAHUVW010000001">
    <property type="protein sequence ID" value="MBV7670056.1"/>
    <property type="molecule type" value="Genomic_DNA"/>
</dbReference>
<organism evidence="2 3">
    <name type="scientific">Streptomyces halstedii</name>
    <dbReference type="NCBI Taxonomy" id="1944"/>
    <lineage>
        <taxon>Bacteria</taxon>
        <taxon>Bacillati</taxon>
        <taxon>Actinomycetota</taxon>
        <taxon>Actinomycetes</taxon>
        <taxon>Kitasatosporales</taxon>
        <taxon>Streptomycetaceae</taxon>
        <taxon>Streptomyces</taxon>
    </lineage>
</organism>
<protein>
    <submittedName>
        <fullName evidence="2">ABC transporter permease</fullName>
    </submittedName>
</protein>